<proteinExistence type="predicted"/>
<name>A0AA36GQD0_CYLNA</name>
<gene>
    <name evidence="1" type="ORF">CYNAS_LOCUS8306</name>
</gene>
<evidence type="ECO:0000313" key="1">
    <source>
        <dbReference type="EMBL" id="CAJ0596323.1"/>
    </source>
</evidence>
<comment type="caution">
    <text evidence="1">The sequence shown here is derived from an EMBL/GenBank/DDBJ whole genome shotgun (WGS) entry which is preliminary data.</text>
</comment>
<protein>
    <submittedName>
        <fullName evidence="1">Uncharacterized protein</fullName>
    </submittedName>
</protein>
<dbReference type="AlphaFoldDB" id="A0AA36GQD0"/>
<organism evidence="1 2">
    <name type="scientific">Cylicocyclus nassatus</name>
    <name type="common">Nematode worm</name>
    <dbReference type="NCBI Taxonomy" id="53992"/>
    <lineage>
        <taxon>Eukaryota</taxon>
        <taxon>Metazoa</taxon>
        <taxon>Ecdysozoa</taxon>
        <taxon>Nematoda</taxon>
        <taxon>Chromadorea</taxon>
        <taxon>Rhabditida</taxon>
        <taxon>Rhabditina</taxon>
        <taxon>Rhabditomorpha</taxon>
        <taxon>Strongyloidea</taxon>
        <taxon>Strongylidae</taxon>
        <taxon>Cylicocyclus</taxon>
    </lineage>
</organism>
<keyword evidence="2" id="KW-1185">Reference proteome</keyword>
<evidence type="ECO:0000313" key="2">
    <source>
        <dbReference type="Proteomes" id="UP001176961"/>
    </source>
</evidence>
<dbReference type="Proteomes" id="UP001176961">
    <property type="component" value="Unassembled WGS sequence"/>
</dbReference>
<sequence>MEDITALQETPSCLSLPSQFPIMSTSRVTNQTSASHYSDDSGNSTLLSSNLVQEDLQTCLADQALSSSWVEATPQLQIWSHGKRSHIAS</sequence>
<accession>A0AA36GQD0</accession>
<reference evidence="1" key="1">
    <citation type="submission" date="2023-07" db="EMBL/GenBank/DDBJ databases">
        <authorList>
            <consortium name="CYATHOMIX"/>
        </authorList>
    </citation>
    <scope>NUCLEOTIDE SEQUENCE</scope>
    <source>
        <strain evidence="1">N/A</strain>
    </source>
</reference>
<dbReference type="EMBL" id="CATQJL010000112">
    <property type="protein sequence ID" value="CAJ0596323.1"/>
    <property type="molecule type" value="Genomic_DNA"/>
</dbReference>